<evidence type="ECO:0000313" key="1">
    <source>
        <dbReference type="EMBL" id="ANE41588.1"/>
    </source>
</evidence>
<sequence length="128" mass="14798">MKRSIFELLNIPLDTPHAEIEILYKEYLEKYNSKRYENSELKPIAMAKYNELIEAYEAYKKQVEGDNALNAAMDNGLVYSYTSLRGYRPGYYYRRHDGCCDDICECIGCMWVGDTCCECMGGDCISCM</sequence>
<protein>
    <recommendedName>
        <fullName evidence="3">J domain-containing protein</fullName>
    </recommendedName>
</protein>
<dbReference type="PATRIC" id="fig|93466.3.peg.1308"/>
<name>A0A172T3I9_FERPE</name>
<dbReference type="KEGG" id="fng:JM64_06155"/>
<reference evidence="1 2" key="1">
    <citation type="submission" date="2014-08" db="EMBL/GenBank/DDBJ databases">
        <title>Fervidobacterium pennivorans DYC genome.</title>
        <authorList>
            <person name="Wushke S."/>
        </authorList>
    </citation>
    <scope>NUCLEOTIDE SEQUENCE [LARGE SCALE GENOMIC DNA]</scope>
    <source>
        <strain evidence="1 2">DYC</strain>
    </source>
</reference>
<dbReference type="Proteomes" id="UP000077096">
    <property type="component" value="Chromosome"/>
</dbReference>
<dbReference type="AlphaFoldDB" id="A0A172T3I9"/>
<organism evidence="1 2">
    <name type="scientific">Fervidobacterium pennivorans</name>
    <dbReference type="NCBI Taxonomy" id="93466"/>
    <lineage>
        <taxon>Bacteria</taxon>
        <taxon>Thermotogati</taxon>
        <taxon>Thermotogota</taxon>
        <taxon>Thermotogae</taxon>
        <taxon>Thermotogales</taxon>
        <taxon>Fervidobacteriaceae</taxon>
        <taxon>Fervidobacterium</taxon>
    </lineage>
</organism>
<evidence type="ECO:0000313" key="2">
    <source>
        <dbReference type="Proteomes" id="UP000077096"/>
    </source>
</evidence>
<accession>A0A172T3I9</accession>
<gene>
    <name evidence="1" type="ORF">JM64_06155</name>
</gene>
<proteinExistence type="predicted"/>
<evidence type="ECO:0008006" key="3">
    <source>
        <dbReference type="Google" id="ProtNLM"/>
    </source>
</evidence>
<dbReference type="EMBL" id="CP011393">
    <property type="protein sequence ID" value="ANE41588.1"/>
    <property type="molecule type" value="Genomic_DNA"/>
</dbReference>